<evidence type="ECO:0000256" key="1">
    <source>
        <dbReference type="SAM" id="MobiDB-lite"/>
    </source>
</evidence>
<feature type="transmembrane region" description="Helical" evidence="2">
    <location>
        <begin position="41"/>
        <end position="65"/>
    </location>
</feature>
<evidence type="ECO:0000256" key="2">
    <source>
        <dbReference type="SAM" id="Phobius"/>
    </source>
</evidence>
<keyword evidence="2" id="KW-1133">Transmembrane helix</keyword>
<feature type="compositionally biased region" description="Basic and acidic residues" evidence="1">
    <location>
        <begin position="226"/>
        <end position="244"/>
    </location>
</feature>
<dbReference type="RefSeq" id="WP_116020727.1">
    <property type="nucleotide sequence ID" value="NZ_QTTT01000001.1"/>
</dbReference>
<feature type="transmembrane region" description="Helical" evidence="2">
    <location>
        <begin position="77"/>
        <end position="101"/>
    </location>
</feature>
<feature type="compositionally biased region" description="Low complexity" evidence="1">
    <location>
        <begin position="13"/>
        <end position="24"/>
    </location>
</feature>
<feature type="compositionally biased region" description="Basic and acidic residues" evidence="1">
    <location>
        <begin position="275"/>
        <end position="293"/>
    </location>
</feature>
<feature type="region of interest" description="Disordered" evidence="1">
    <location>
        <begin position="117"/>
        <end position="195"/>
    </location>
</feature>
<organism evidence="3 4">
    <name type="scientific">Thermomonospora umbrina</name>
    <dbReference type="NCBI Taxonomy" id="111806"/>
    <lineage>
        <taxon>Bacteria</taxon>
        <taxon>Bacillati</taxon>
        <taxon>Actinomycetota</taxon>
        <taxon>Actinomycetes</taxon>
        <taxon>Streptosporangiales</taxon>
        <taxon>Thermomonosporaceae</taxon>
        <taxon>Thermomonospora</taxon>
    </lineage>
</organism>
<dbReference type="EMBL" id="QTTT01000001">
    <property type="protein sequence ID" value="REE94834.1"/>
    <property type="molecule type" value="Genomic_DNA"/>
</dbReference>
<keyword evidence="2" id="KW-0472">Membrane</keyword>
<dbReference type="AlphaFoldDB" id="A0A3D9SQH2"/>
<dbReference type="OrthoDB" id="3543412at2"/>
<dbReference type="Pfam" id="PF04341">
    <property type="entry name" value="DUF485"/>
    <property type="match status" value="1"/>
</dbReference>
<keyword evidence="4" id="KW-1185">Reference proteome</keyword>
<dbReference type="PANTHER" id="PTHR38441:SF1">
    <property type="entry name" value="MEMBRANE PROTEIN"/>
    <property type="match status" value="1"/>
</dbReference>
<name>A0A3D9SQH2_9ACTN</name>
<protein>
    <submittedName>
        <fullName evidence="3">Uncharacterized membrane protein (DUF485 family)</fullName>
    </submittedName>
</protein>
<keyword evidence="2" id="KW-0812">Transmembrane</keyword>
<dbReference type="InterPro" id="IPR007436">
    <property type="entry name" value="DUF485"/>
</dbReference>
<evidence type="ECO:0000313" key="4">
    <source>
        <dbReference type="Proteomes" id="UP000256661"/>
    </source>
</evidence>
<feature type="compositionally biased region" description="Basic and acidic residues" evidence="1">
    <location>
        <begin position="183"/>
        <end position="195"/>
    </location>
</feature>
<comment type="caution">
    <text evidence="3">The sequence shown here is derived from an EMBL/GenBank/DDBJ whole genome shotgun (WGS) entry which is preliminary data.</text>
</comment>
<gene>
    <name evidence="3" type="ORF">DFJ69_0203</name>
</gene>
<proteinExistence type="predicted"/>
<dbReference type="Proteomes" id="UP000256661">
    <property type="component" value="Unassembled WGS sequence"/>
</dbReference>
<dbReference type="PANTHER" id="PTHR38441">
    <property type="entry name" value="INTEGRAL MEMBRANE PROTEIN-RELATED"/>
    <property type="match status" value="1"/>
</dbReference>
<reference evidence="3 4" key="1">
    <citation type="submission" date="2018-08" db="EMBL/GenBank/DDBJ databases">
        <title>Sequencing the genomes of 1000 actinobacteria strains.</title>
        <authorList>
            <person name="Klenk H.-P."/>
        </authorList>
    </citation>
    <scope>NUCLEOTIDE SEQUENCE [LARGE SCALE GENOMIC DNA]</scope>
    <source>
        <strain evidence="3 4">DSM 43927</strain>
    </source>
</reference>
<evidence type="ECO:0000313" key="3">
    <source>
        <dbReference type="EMBL" id="REE94834.1"/>
    </source>
</evidence>
<sequence length="417" mass="45468">MLAEPGPAEDEGTSGTRHSSGGRYTTLAGDRRFRLLKRRHARATTTIAVVFLGWYLTYVALSAFARDLMARSVTGAVNVALVLGLLQFASTFLLAALYAVYARRALDPLAREIRDEVEDRPDEHARHAPTAPAGLAHGEPSSSADPYDPPRLSVRHRPLARNTTSERFDEQAPSGRPEPSARTTERERVEWPVERSEADRWAASAWWAASIPEPRPASDPSLWAEPRYEAERRDSEAADQDRAAPRRRRESASGLHRDENSGAWTDLGPTPPRDVAADHGFPDPGPRRGDHTPRHGRTPRHGYVPPPRQPEDHLSFNAPRPAVNGPPQPFPAASPRAEGAPQGRDAARFPRNGAVPRPENAVQSAADAAREAGGHGPEMTRPSAGSAYGTANGIDDASRSMDPGPRILRRPDRGTTR</sequence>
<accession>A0A3D9SQH2</accession>
<feature type="region of interest" description="Disordered" evidence="1">
    <location>
        <begin position="1"/>
        <end position="24"/>
    </location>
</feature>
<feature type="region of interest" description="Disordered" evidence="1">
    <location>
        <begin position="211"/>
        <end position="417"/>
    </location>
</feature>